<evidence type="ECO:0000256" key="2">
    <source>
        <dbReference type="SAM" id="Phobius"/>
    </source>
</evidence>
<evidence type="ECO:0000313" key="5">
    <source>
        <dbReference type="Proteomes" id="UP000265750"/>
    </source>
</evidence>
<feature type="transmembrane region" description="Helical" evidence="2">
    <location>
        <begin position="230"/>
        <end position="255"/>
    </location>
</feature>
<feature type="compositionally biased region" description="Gly residues" evidence="1">
    <location>
        <begin position="48"/>
        <end position="75"/>
    </location>
</feature>
<protein>
    <submittedName>
        <fullName evidence="4">Acyltransferase</fullName>
    </submittedName>
</protein>
<keyword evidence="2" id="KW-1133">Transmembrane helix</keyword>
<dbReference type="PANTHER" id="PTHR23028">
    <property type="entry name" value="ACETYLTRANSFERASE"/>
    <property type="match status" value="1"/>
</dbReference>
<dbReference type="InterPro" id="IPR050879">
    <property type="entry name" value="Acyltransferase_3"/>
</dbReference>
<comment type="caution">
    <text evidence="4">The sequence shown here is derived from an EMBL/GenBank/DDBJ whole genome shotgun (WGS) entry which is preliminary data.</text>
</comment>
<evidence type="ECO:0000259" key="3">
    <source>
        <dbReference type="Pfam" id="PF01757"/>
    </source>
</evidence>
<feature type="transmembrane region" description="Helical" evidence="2">
    <location>
        <begin position="350"/>
        <end position="370"/>
    </location>
</feature>
<name>A0A3A1WPP0_9HYPH</name>
<keyword evidence="5" id="KW-1185">Reference proteome</keyword>
<dbReference type="Proteomes" id="UP000265750">
    <property type="component" value="Unassembled WGS sequence"/>
</dbReference>
<feature type="transmembrane region" description="Helical" evidence="2">
    <location>
        <begin position="117"/>
        <end position="135"/>
    </location>
</feature>
<feature type="transmembrane region" description="Helical" evidence="2">
    <location>
        <begin position="376"/>
        <end position="398"/>
    </location>
</feature>
<accession>A0A3A1WPP0</accession>
<proteinExistence type="predicted"/>
<dbReference type="Pfam" id="PF01757">
    <property type="entry name" value="Acyl_transf_3"/>
    <property type="match status" value="1"/>
</dbReference>
<feature type="transmembrane region" description="Helical" evidence="2">
    <location>
        <begin position="297"/>
        <end position="315"/>
    </location>
</feature>
<organism evidence="4 5">
    <name type="scientific">Aureimonas flava</name>
    <dbReference type="NCBI Taxonomy" id="2320271"/>
    <lineage>
        <taxon>Bacteria</taxon>
        <taxon>Pseudomonadati</taxon>
        <taxon>Pseudomonadota</taxon>
        <taxon>Alphaproteobacteria</taxon>
        <taxon>Hyphomicrobiales</taxon>
        <taxon>Aurantimonadaceae</taxon>
        <taxon>Aureimonas</taxon>
    </lineage>
</organism>
<dbReference type="AlphaFoldDB" id="A0A3A1WPP0"/>
<keyword evidence="4" id="KW-0808">Transferase</keyword>
<keyword evidence="2" id="KW-0472">Membrane</keyword>
<sequence>MGRAGPRPALRAGGLPRHLDHRQRAGHPHPFPPRAGRHVRRLRHPPERGGGPPAGGTVAGAGGAAPLRGDGGQPRGKGRHAMTRHYLALDGMRGVAALAVVLYHIAAVPHLRAPSGYLAVDFFFALSGFVIAHAYRRRLLDGMSFAEFTMLRIARLYPVLLLGFLLASMRGAALLLLGDPGAPSIEELVSGSTLNLVLLPTPIVGAYMFLNVPAWSLMFEIIANLAYARWVGLLTSGALVGVLLVSGVLLVPVAYAGLFGAGGTIDTFHVGLVRVIFSFSMGLLLHGLRERFPALTLNPYLLVALLFAALAAPIAHPLYDLVFVVVLTPAFLILGANSRSFLGAKWLGEISYPVYALHYSLLSIGSLAAGKAGIPPWVGMVGLVAAFCLATPLLTQFYDIPFRQRLRQAMGRALALAEPRAGADASSGRSA</sequence>
<feature type="region of interest" description="Disordered" evidence="1">
    <location>
        <begin position="1"/>
        <end position="79"/>
    </location>
</feature>
<feature type="transmembrane region" description="Helical" evidence="2">
    <location>
        <begin position="197"/>
        <end position="218"/>
    </location>
</feature>
<reference evidence="5" key="1">
    <citation type="submission" date="2018-09" db="EMBL/GenBank/DDBJ databases">
        <authorList>
            <person name="Tuo L."/>
        </authorList>
    </citation>
    <scope>NUCLEOTIDE SEQUENCE [LARGE SCALE GENOMIC DNA]</scope>
    <source>
        <strain evidence="5">M2BS4Y-1</strain>
    </source>
</reference>
<keyword evidence="2" id="KW-0812">Transmembrane</keyword>
<feature type="transmembrane region" description="Helical" evidence="2">
    <location>
        <begin position="321"/>
        <end position="338"/>
    </location>
</feature>
<dbReference type="OrthoDB" id="9796461at2"/>
<feature type="transmembrane region" description="Helical" evidence="2">
    <location>
        <begin position="156"/>
        <end position="177"/>
    </location>
</feature>
<gene>
    <name evidence="4" type="ORF">D3218_17020</name>
</gene>
<feature type="transmembrane region" description="Helical" evidence="2">
    <location>
        <begin position="86"/>
        <end position="105"/>
    </location>
</feature>
<dbReference type="InterPro" id="IPR002656">
    <property type="entry name" value="Acyl_transf_3_dom"/>
</dbReference>
<dbReference type="GO" id="GO:0016747">
    <property type="term" value="F:acyltransferase activity, transferring groups other than amino-acyl groups"/>
    <property type="evidence" value="ECO:0007669"/>
    <property type="project" value="InterPro"/>
</dbReference>
<dbReference type="PANTHER" id="PTHR23028:SF134">
    <property type="entry name" value="PUTATIVE (AFU_ORTHOLOGUE AFUA_4G08520)-RELATED"/>
    <property type="match status" value="1"/>
</dbReference>
<evidence type="ECO:0000313" key="4">
    <source>
        <dbReference type="EMBL" id="RIX98441.1"/>
    </source>
</evidence>
<dbReference type="EMBL" id="QYRN01000010">
    <property type="protein sequence ID" value="RIX98441.1"/>
    <property type="molecule type" value="Genomic_DNA"/>
</dbReference>
<feature type="transmembrane region" description="Helical" evidence="2">
    <location>
        <begin position="267"/>
        <end position="285"/>
    </location>
</feature>
<keyword evidence="4" id="KW-0012">Acyltransferase</keyword>
<feature type="domain" description="Acyltransferase 3" evidence="3">
    <location>
        <begin position="87"/>
        <end position="392"/>
    </location>
</feature>
<evidence type="ECO:0000256" key="1">
    <source>
        <dbReference type="SAM" id="MobiDB-lite"/>
    </source>
</evidence>